<dbReference type="HOGENOM" id="CLU_068284_0_0_1"/>
<feature type="region of interest" description="Disordered" evidence="5">
    <location>
        <begin position="136"/>
        <end position="158"/>
    </location>
</feature>
<dbReference type="GO" id="GO:0003677">
    <property type="term" value="F:DNA binding"/>
    <property type="evidence" value="ECO:0007669"/>
    <property type="project" value="UniProtKB-UniRule"/>
</dbReference>
<dbReference type="GO" id="GO:0006355">
    <property type="term" value="P:regulation of DNA-templated transcription"/>
    <property type="evidence" value="ECO:0007669"/>
    <property type="project" value="InterPro"/>
</dbReference>
<keyword evidence="8" id="KW-1185">Reference proteome</keyword>
<dbReference type="OrthoDB" id="10056939at2759"/>
<evidence type="ECO:0000256" key="4">
    <source>
        <dbReference type="PROSITE-ProRule" id="PRU00108"/>
    </source>
</evidence>
<dbReference type="PROSITE" id="PS50071">
    <property type="entry name" value="HOMEOBOX_2"/>
    <property type="match status" value="1"/>
</dbReference>
<keyword evidence="1 4" id="KW-0238">DNA-binding</keyword>
<evidence type="ECO:0000256" key="1">
    <source>
        <dbReference type="ARBA" id="ARBA00023125"/>
    </source>
</evidence>
<sequence length="295" mass="33585">MNYNCEIQNRNSDSVDNQVSLPPIQVLLNSIEGRSVPKLAFSNTEYAHNKLRSSSVEEQTYPAPVLLPQLPVSYPALKPGVKTNTISTTATPTTQLPLEGRNEAEAVLENVKPCYKSAPIYEIINKETDMLTQVKRPIPDFEDSKSKRKQNSGRRSNLPKETVQILNTWLLNHLNNPYPTQQEKRELLIKTGLTKIQLSNWFINVRRRKIFSDYYTLVNSFPNDNANNTPMEQAQNASVYHNTLTAANNTTYDATSTCSTDYELSKRFAHAPVTRRKKLIDRLEELKKLSNPDMN</sequence>
<dbReference type="PhylomeDB" id="H0H1W9"/>
<dbReference type="Pfam" id="PF05920">
    <property type="entry name" value="Homeobox_KN"/>
    <property type="match status" value="1"/>
</dbReference>
<comment type="subcellular location">
    <subcellularLocation>
        <location evidence="4">Nucleus</location>
    </subcellularLocation>
</comment>
<dbReference type="GO" id="GO:0005634">
    <property type="term" value="C:nucleus"/>
    <property type="evidence" value="ECO:0007669"/>
    <property type="project" value="UniProtKB-SubCell"/>
</dbReference>
<protein>
    <submittedName>
        <fullName evidence="7">Cup9p</fullName>
    </submittedName>
</protein>
<accession>H0H1W9</accession>
<evidence type="ECO:0000256" key="5">
    <source>
        <dbReference type="SAM" id="MobiDB-lite"/>
    </source>
</evidence>
<dbReference type="PANTHER" id="PTHR11850">
    <property type="entry name" value="HOMEOBOX PROTEIN TRANSCRIPTION FACTORS"/>
    <property type="match status" value="1"/>
</dbReference>
<feature type="DNA-binding region" description="Homeobox" evidence="4">
    <location>
        <begin position="151"/>
        <end position="213"/>
    </location>
</feature>
<dbReference type="InterPro" id="IPR050224">
    <property type="entry name" value="TALE_homeobox"/>
</dbReference>
<keyword evidence="3 4" id="KW-0539">Nucleus</keyword>
<keyword evidence="2 4" id="KW-0371">Homeobox</keyword>
<name>H0H1W9_SACCK</name>
<dbReference type="SUPFAM" id="SSF46689">
    <property type="entry name" value="Homeodomain-like"/>
    <property type="match status" value="1"/>
</dbReference>
<evidence type="ECO:0000313" key="7">
    <source>
        <dbReference type="EMBL" id="EHM99956.1"/>
    </source>
</evidence>
<dbReference type="InterPro" id="IPR009057">
    <property type="entry name" value="Homeodomain-like_sf"/>
</dbReference>
<evidence type="ECO:0000259" key="6">
    <source>
        <dbReference type="PROSITE" id="PS50071"/>
    </source>
</evidence>
<evidence type="ECO:0000313" key="8">
    <source>
        <dbReference type="Proteomes" id="UP000009009"/>
    </source>
</evidence>
<dbReference type="InterPro" id="IPR008422">
    <property type="entry name" value="KN_HD"/>
</dbReference>
<dbReference type="InterPro" id="IPR001356">
    <property type="entry name" value="HD"/>
</dbReference>
<proteinExistence type="predicted"/>
<dbReference type="EMBL" id="AGVY01000378">
    <property type="protein sequence ID" value="EHM99956.1"/>
    <property type="molecule type" value="Genomic_DNA"/>
</dbReference>
<gene>
    <name evidence="7" type="ORF">VIN7_10288</name>
</gene>
<dbReference type="Proteomes" id="UP000009009">
    <property type="component" value="Unassembled WGS sequence"/>
</dbReference>
<organism evidence="7 8">
    <name type="scientific">Saccharomyces cerevisiae x Saccharomyces kudriavzevii (strain VIN7)</name>
    <name type="common">Yeast</name>
    <dbReference type="NCBI Taxonomy" id="1095631"/>
    <lineage>
        <taxon>Eukaryota</taxon>
        <taxon>Fungi</taxon>
        <taxon>Dikarya</taxon>
        <taxon>Ascomycota</taxon>
        <taxon>Saccharomycotina</taxon>
        <taxon>Saccharomycetes</taxon>
        <taxon>Saccharomycetales</taxon>
        <taxon>Saccharomycetaceae</taxon>
        <taxon>Saccharomyces</taxon>
    </lineage>
</organism>
<evidence type="ECO:0000256" key="3">
    <source>
        <dbReference type="ARBA" id="ARBA00023242"/>
    </source>
</evidence>
<evidence type="ECO:0000256" key="2">
    <source>
        <dbReference type="ARBA" id="ARBA00023155"/>
    </source>
</evidence>
<dbReference type="AlphaFoldDB" id="H0H1W9"/>
<dbReference type="SMART" id="SM00389">
    <property type="entry name" value="HOX"/>
    <property type="match status" value="1"/>
</dbReference>
<reference evidence="7 8" key="1">
    <citation type="journal article" date="2012" name="FEMS Yeast Res.">
        <title>The genome sequence of the wine yeast VIN7 reveals an allotriploid hybrid genome with Saccharomyces cerevisiae and Saccharomyces kudriavzevii origins.</title>
        <authorList>
            <person name="Borneman A.R."/>
            <person name="Desany B.A."/>
            <person name="Riches D."/>
            <person name="Affourtit J.P."/>
            <person name="Forgan A.H."/>
            <person name="Pretorius I.S."/>
            <person name="Egholm M."/>
            <person name="Chambers P.J."/>
        </authorList>
    </citation>
    <scope>NUCLEOTIDE SEQUENCE [LARGE SCALE GENOMIC DNA]</scope>
    <source>
        <strain evidence="7 8">VIN7</strain>
    </source>
</reference>
<comment type="caution">
    <text evidence="7">The sequence shown here is derived from an EMBL/GenBank/DDBJ whole genome shotgun (WGS) entry which is preliminary data.</text>
</comment>
<dbReference type="CDD" id="cd00086">
    <property type="entry name" value="homeodomain"/>
    <property type="match status" value="1"/>
</dbReference>
<dbReference type="Gene3D" id="1.10.10.60">
    <property type="entry name" value="Homeodomain-like"/>
    <property type="match status" value="1"/>
</dbReference>
<feature type="domain" description="Homeobox" evidence="6">
    <location>
        <begin position="149"/>
        <end position="212"/>
    </location>
</feature>